<proteinExistence type="predicted"/>
<dbReference type="KEGG" id="nta:107767846"/>
<dbReference type="OrthoDB" id="1301754at2759"/>
<reference evidence="2" key="1">
    <citation type="submission" date="2025-08" db="UniProtKB">
        <authorList>
            <consortium name="RefSeq"/>
        </authorList>
    </citation>
    <scope>IDENTIFICATION</scope>
</reference>
<name>A0A1S3XR58_TOBAC</name>
<dbReference type="RefSeq" id="XP_016442431.1">
    <property type="nucleotide sequence ID" value="XM_016586945.1"/>
</dbReference>
<feature type="coiled-coil region" evidence="1">
    <location>
        <begin position="1"/>
        <end position="28"/>
    </location>
</feature>
<dbReference type="PANTHER" id="PTHR33223:SF8">
    <property type="entry name" value="OS04G0172440 PROTEIN"/>
    <property type="match status" value="1"/>
</dbReference>
<evidence type="ECO:0008006" key="3">
    <source>
        <dbReference type="Google" id="ProtNLM"/>
    </source>
</evidence>
<sequence>MTRNDEHVAKMAQEMESLREEVSQIRELAYLAMTTLPHPLRFPSLDSLPHHSPSISRQNNNIPTSIPTTQVIPLVTPASPPNPLIHTLYIPQYTQISQKLPITTNVTTPLHDRVTFTTNQHISVAHAATHERYVPLVYAISEPTFTAPIIARVLDEIDQYAEMEREARRKEEDSVSEELQMMRRQMKNLKAARGSESLDYEDLCIHPDMDIPSAYKPPKFDIFGRTGDPHAHLRVYCDKLAIVGRNEKLRMKLFIRSLMGEALTWYTRQDPRNWRTWQDMAKDIMNHFRFNTEITSDRFALVNLQKKPSESFQPLLDDIELTKYFIRA</sequence>
<dbReference type="PANTHER" id="PTHR33223">
    <property type="entry name" value="CCHC-TYPE DOMAIN-CONTAINING PROTEIN"/>
    <property type="match status" value="1"/>
</dbReference>
<protein>
    <recommendedName>
        <fullName evidence="3">Retrotransposon gag domain-containing protein</fullName>
    </recommendedName>
</protein>
<gene>
    <name evidence="2" type="primary">LOC107767846</name>
</gene>
<feature type="coiled-coil region" evidence="1">
    <location>
        <begin position="150"/>
        <end position="192"/>
    </location>
</feature>
<organism evidence="2">
    <name type="scientific">Nicotiana tabacum</name>
    <name type="common">Common tobacco</name>
    <dbReference type="NCBI Taxonomy" id="4097"/>
    <lineage>
        <taxon>Eukaryota</taxon>
        <taxon>Viridiplantae</taxon>
        <taxon>Streptophyta</taxon>
        <taxon>Embryophyta</taxon>
        <taxon>Tracheophyta</taxon>
        <taxon>Spermatophyta</taxon>
        <taxon>Magnoliopsida</taxon>
        <taxon>eudicotyledons</taxon>
        <taxon>Gunneridae</taxon>
        <taxon>Pentapetalae</taxon>
        <taxon>asterids</taxon>
        <taxon>lamiids</taxon>
        <taxon>Solanales</taxon>
        <taxon>Solanaceae</taxon>
        <taxon>Nicotianoideae</taxon>
        <taxon>Nicotianeae</taxon>
        <taxon>Nicotiana</taxon>
    </lineage>
</organism>
<dbReference type="AlphaFoldDB" id="A0A1S3XR58"/>
<keyword evidence="1" id="KW-0175">Coiled coil</keyword>
<evidence type="ECO:0000313" key="2">
    <source>
        <dbReference type="RefSeq" id="XP_016442431.1"/>
    </source>
</evidence>
<accession>A0A1S3XR58</accession>
<dbReference type="PaxDb" id="4097-A0A1S3XR58"/>
<evidence type="ECO:0000256" key="1">
    <source>
        <dbReference type="SAM" id="Coils"/>
    </source>
</evidence>